<comment type="caution">
    <text evidence="11">The sequence shown here is derived from an EMBL/GenBank/DDBJ whole genome shotgun (WGS) entry which is preliminary data.</text>
</comment>
<keyword evidence="3 8" id="KW-0436">Ligase</keyword>
<dbReference type="Proteomes" id="UP000778970">
    <property type="component" value="Unassembled WGS sequence"/>
</dbReference>
<dbReference type="InterPro" id="IPR000924">
    <property type="entry name" value="Glu/Gln-tRNA-synth"/>
</dbReference>
<evidence type="ECO:0000259" key="9">
    <source>
        <dbReference type="Pfam" id="PF00749"/>
    </source>
</evidence>
<dbReference type="InterPro" id="IPR045462">
    <property type="entry name" value="aa-tRNA-synth_I_cd-bd"/>
</dbReference>
<keyword evidence="12" id="KW-1185">Reference proteome</keyword>
<dbReference type="PANTHER" id="PTHR43311">
    <property type="entry name" value="GLUTAMATE--TRNA LIGASE"/>
    <property type="match status" value="1"/>
</dbReference>
<dbReference type="GO" id="GO:0005737">
    <property type="term" value="C:cytoplasm"/>
    <property type="evidence" value="ECO:0007669"/>
    <property type="project" value="UniProtKB-SubCell"/>
</dbReference>
<keyword evidence="4 8" id="KW-0547">Nucleotide-binding</keyword>
<keyword evidence="7 8" id="KW-0030">Aminoacyl-tRNA synthetase</keyword>
<dbReference type="InterPro" id="IPR014729">
    <property type="entry name" value="Rossmann-like_a/b/a_fold"/>
</dbReference>
<dbReference type="NCBIfam" id="TIGR00464">
    <property type="entry name" value="gltX_bact"/>
    <property type="match status" value="1"/>
</dbReference>
<comment type="subunit">
    <text evidence="8">Monomer.</text>
</comment>
<accession>A0A934QIE2</accession>
<dbReference type="Pfam" id="PF00749">
    <property type="entry name" value="tRNA-synt_1c"/>
    <property type="match status" value="1"/>
</dbReference>
<evidence type="ECO:0000256" key="7">
    <source>
        <dbReference type="ARBA" id="ARBA00023146"/>
    </source>
</evidence>
<proteinExistence type="inferred from homology"/>
<evidence type="ECO:0000313" key="12">
    <source>
        <dbReference type="Proteomes" id="UP000778970"/>
    </source>
</evidence>
<feature type="domain" description="Aminoacyl-tRNA synthetase class I anticodon-binding" evidence="10">
    <location>
        <begin position="368"/>
        <end position="440"/>
    </location>
</feature>
<dbReference type="EC" id="6.1.1.17" evidence="8"/>
<evidence type="ECO:0000313" key="11">
    <source>
        <dbReference type="EMBL" id="MBK1697342.1"/>
    </source>
</evidence>
<dbReference type="InterPro" id="IPR020751">
    <property type="entry name" value="aa-tRNA-synth_I_codon-bd_sub2"/>
</dbReference>
<protein>
    <recommendedName>
        <fullName evidence="8">Glutamate--tRNA ligase</fullName>
        <ecNumber evidence="8">6.1.1.17</ecNumber>
    </recommendedName>
    <alternativeName>
        <fullName evidence="8">Glutamyl-tRNA synthetase</fullName>
        <shortName evidence="8">GluRS</shortName>
    </alternativeName>
</protein>
<dbReference type="InterPro" id="IPR049940">
    <property type="entry name" value="GluQ/Sye"/>
</dbReference>
<feature type="binding site" evidence="8">
    <location>
        <position position="241"/>
    </location>
    <ligand>
        <name>ATP</name>
        <dbReference type="ChEBI" id="CHEBI:30616"/>
    </ligand>
</feature>
<comment type="subcellular location">
    <subcellularLocation>
        <location evidence="8">Cytoplasm</location>
    </subcellularLocation>
</comment>
<dbReference type="GO" id="GO:0006424">
    <property type="term" value="P:glutamyl-tRNA aminoacylation"/>
    <property type="evidence" value="ECO:0007669"/>
    <property type="project" value="UniProtKB-UniRule"/>
</dbReference>
<dbReference type="InterPro" id="IPR004527">
    <property type="entry name" value="Glu-tRNA-ligase_bac/mito"/>
</dbReference>
<dbReference type="Gene3D" id="3.40.50.620">
    <property type="entry name" value="HUPs"/>
    <property type="match status" value="1"/>
</dbReference>
<evidence type="ECO:0000256" key="4">
    <source>
        <dbReference type="ARBA" id="ARBA00022741"/>
    </source>
</evidence>
<comment type="function">
    <text evidence="8">Catalyzes the attachment of glutamate to tRNA(Glu) in a two-step reaction: glutamate is first activated by ATP to form Glu-AMP and then transferred to the acceptor end of tRNA(Glu).</text>
</comment>
<feature type="domain" description="Glutamyl/glutaminyl-tRNA synthetase class Ib catalytic" evidence="9">
    <location>
        <begin position="2"/>
        <end position="292"/>
    </location>
</feature>
<reference evidence="11" key="2">
    <citation type="journal article" date="2020" name="Microorganisms">
        <title>Osmotic Adaptation and Compatible Solute Biosynthesis of Phototrophic Bacteria as Revealed from Genome Analyses.</title>
        <authorList>
            <person name="Imhoff J.F."/>
            <person name="Rahn T."/>
            <person name="Kunzel S."/>
            <person name="Keller A."/>
            <person name="Neulinger S.C."/>
        </authorList>
    </citation>
    <scope>NUCLEOTIDE SEQUENCE</scope>
    <source>
        <strain evidence="11">DSM 9154</strain>
    </source>
</reference>
<keyword evidence="6 8" id="KW-0648">Protein biosynthesis</keyword>
<dbReference type="InterPro" id="IPR008925">
    <property type="entry name" value="aa_tRNA-synth_I_cd-bd_sf"/>
</dbReference>
<dbReference type="GO" id="GO:0005524">
    <property type="term" value="F:ATP binding"/>
    <property type="evidence" value="ECO:0007669"/>
    <property type="project" value="UniProtKB-UniRule"/>
</dbReference>
<evidence type="ECO:0000256" key="2">
    <source>
        <dbReference type="ARBA" id="ARBA00022490"/>
    </source>
</evidence>
<dbReference type="PRINTS" id="PR00987">
    <property type="entry name" value="TRNASYNTHGLU"/>
</dbReference>
<comment type="caution">
    <text evidence="8">Lacks conserved residue(s) required for the propagation of feature annotation.</text>
</comment>
<dbReference type="GO" id="GO:0004818">
    <property type="term" value="F:glutamate-tRNA ligase activity"/>
    <property type="evidence" value="ECO:0007669"/>
    <property type="project" value="UniProtKB-UniRule"/>
</dbReference>
<organism evidence="11 12">
    <name type="scientific">Rhodovibrio salinarum</name>
    <dbReference type="NCBI Taxonomy" id="1087"/>
    <lineage>
        <taxon>Bacteria</taxon>
        <taxon>Pseudomonadati</taxon>
        <taxon>Pseudomonadota</taxon>
        <taxon>Alphaproteobacteria</taxon>
        <taxon>Rhodospirillales</taxon>
        <taxon>Rhodovibrionaceae</taxon>
        <taxon>Rhodovibrio</taxon>
    </lineage>
</organism>
<dbReference type="PANTHER" id="PTHR43311:SF2">
    <property type="entry name" value="GLUTAMATE--TRNA LIGASE, MITOCHONDRIAL-RELATED"/>
    <property type="match status" value="1"/>
</dbReference>
<gene>
    <name evidence="8" type="primary">gltX</name>
    <name evidence="11" type="ORF">CKO21_08785</name>
</gene>
<sequence length="444" mass="49909">MTVRFAPSPTGYLQLGNARAALVNWLFARQQGGEFILRLDDTDQARSESAYAEAIREDLTWLGLGWDREFHQSERLDRYQEALRDLEAAGHIYPCYETEAELEAKRKAQAARRQAPVYDRGALNLTDADKRAYEAEGRQPHWRFKLAGGQVTWDDRVRGRQSVQAGAVSDPVLIRADGRPLYTLTSVVDDLDSGVSHVIRGEDHVTNTAAQIQLFEALGGTAPAFAHLPLLLDAHGEKLSKRTQGLSLRELRADEVEAMALNSYLAKLGTPDPIEERQSLNALIEEFDLTRMGRGAPRYDGDELMRLNARLLHVTDYATVRSRLEALGLADADQDFWETVRPNLTRLSEARQWYQICRGTIQPIVEEPDYLATAAELLPQEPWGETTWQQWTSAVKERTGRKGKGLFLPLRKALTGMEKGPELAHFLPLIGREKALKRLNGETA</sequence>
<keyword evidence="2 8" id="KW-0963">Cytoplasm</keyword>
<dbReference type="AlphaFoldDB" id="A0A934QIE2"/>
<dbReference type="GO" id="GO:0000049">
    <property type="term" value="F:tRNA binding"/>
    <property type="evidence" value="ECO:0007669"/>
    <property type="project" value="InterPro"/>
</dbReference>
<evidence type="ECO:0000256" key="1">
    <source>
        <dbReference type="ARBA" id="ARBA00007894"/>
    </source>
</evidence>
<comment type="similarity">
    <text evidence="1 8">Belongs to the class-I aminoacyl-tRNA synthetase family. Glutamate--tRNA ligase type 1 subfamily.</text>
</comment>
<dbReference type="Pfam" id="PF19269">
    <property type="entry name" value="Anticodon_2"/>
    <property type="match status" value="1"/>
</dbReference>
<name>A0A934QIE2_9PROT</name>
<evidence type="ECO:0000256" key="3">
    <source>
        <dbReference type="ARBA" id="ARBA00022598"/>
    </source>
</evidence>
<reference evidence="11" key="1">
    <citation type="submission" date="2017-08" db="EMBL/GenBank/DDBJ databases">
        <authorList>
            <person name="Imhoff J.F."/>
            <person name="Rahn T."/>
            <person name="Kuenzel S."/>
            <person name="Neulinger S.C."/>
        </authorList>
    </citation>
    <scope>NUCLEOTIDE SEQUENCE</scope>
    <source>
        <strain evidence="11">DSM 9154</strain>
    </source>
</reference>
<evidence type="ECO:0000256" key="6">
    <source>
        <dbReference type="ARBA" id="ARBA00022917"/>
    </source>
</evidence>
<dbReference type="InterPro" id="IPR020058">
    <property type="entry name" value="Glu/Gln-tRNA-synth_Ib_cat-dom"/>
</dbReference>
<keyword evidence="5 8" id="KW-0067">ATP-binding</keyword>
<dbReference type="SUPFAM" id="SSF52374">
    <property type="entry name" value="Nucleotidylyl transferase"/>
    <property type="match status" value="1"/>
</dbReference>
<evidence type="ECO:0000259" key="10">
    <source>
        <dbReference type="Pfam" id="PF19269"/>
    </source>
</evidence>
<dbReference type="HAMAP" id="MF_00022">
    <property type="entry name" value="Glu_tRNA_synth_type1"/>
    <property type="match status" value="1"/>
</dbReference>
<dbReference type="SUPFAM" id="SSF48163">
    <property type="entry name" value="An anticodon-binding domain of class I aminoacyl-tRNA synthetases"/>
    <property type="match status" value="1"/>
</dbReference>
<evidence type="ECO:0000256" key="8">
    <source>
        <dbReference type="HAMAP-Rule" id="MF_00022"/>
    </source>
</evidence>
<feature type="short sequence motif" description="'KMSKS' region" evidence="8">
    <location>
        <begin position="238"/>
        <end position="242"/>
    </location>
</feature>
<dbReference type="EMBL" id="NRRE01000023">
    <property type="protein sequence ID" value="MBK1697342.1"/>
    <property type="molecule type" value="Genomic_DNA"/>
</dbReference>
<comment type="catalytic activity">
    <reaction evidence="8">
        <text>tRNA(Glu) + L-glutamate + ATP = L-glutamyl-tRNA(Glu) + AMP + diphosphate</text>
        <dbReference type="Rhea" id="RHEA:23540"/>
        <dbReference type="Rhea" id="RHEA-COMP:9663"/>
        <dbReference type="Rhea" id="RHEA-COMP:9680"/>
        <dbReference type="ChEBI" id="CHEBI:29985"/>
        <dbReference type="ChEBI" id="CHEBI:30616"/>
        <dbReference type="ChEBI" id="CHEBI:33019"/>
        <dbReference type="ChEBI" id="CHEBI:78442"/>
        <dbReference type="ChEBI" id="CHEBI:78520"/>
        <dbReference type="ChEBI" id="CHEBI:456215"/>
        <dbReference type="EC" id="6.1.1.17"/>
    </reaction>
</comment>
<dbReference type="Gene3D" id="1.10.10.350">
    <property type="match status" value="1"/>
</dbReference>
<evidence type="ECO:0000256" key="5">
    <source>
        <dbReference type="ARBA" id="ARBA00022840"/>
    </source>
</evidence>